<gene>
    <name evidence="1" type="ORF">PXEA_LOCUS24764</name>
</gene>
<sequence>MCSLLKITKHSQLSSAAWAYKLAAEVPSRRLCFASTLRGLHNKTSGSSCRLGKRLQKPSIRFDDSCRLLPAVIL</sequence>
<reference evidence="1" key="1">
    <citation type="submission" date="2018-11" db="EMBL/GenBank/DDBJ databases">
        <authorList>
            <consortium name="Pathogen Informatics"/>
        </authorList>
    </citation>
    <scope>NUCLEOTIDE SEQUENCE</scope>
</reference>
<evidence type="ECO:0000313" key="1">
    <source>
        <dbReference type="EMBL" id="VEL31324.1"/>
    </source>
</evidence>
<comment type="caution">
    <text evidence="1">The sequence shown here is derived from an EMBL/GenBank/DDBJ whole genome shotgun (WGS) entry which is preliminary data.</text>
</comment>
<dbReference type="AlphaFoldDB" id="A0A3S5A9Q9"/>
<dbReference type="Proteomes" id="UP000784294">
    <property type="component" value="Unassembled WGS sequence"/>
</dbReference>
<proteinExistence type="predicted"/>
<organism evidence="1 2">
    <name type="scientific">Protopolystoma xenopodis</name>
    <dbReference type="NCBI Taxonomy" id="117903"/>
    <lineage>
        <taxon>Eukaryota</taxon>
        <taxon>Metazoa</taxon>
        <taxon>Spiralia</taxon>
        <taxon>Lophotrochozoa</taxon>
        <taxon>Platyhelminthes</taxon>
        <taxon>Monogenea</taxon>
        <taxon>Polyopisthocotylea</taxon>
        <taxon>Polystomatidea</taxon>
        <taxon>Polystomatidae</taxon>
        <taxon>Protopolystoma</taxon>
    </lineage>
</organism>
<accession>A0A3S5A9Q9</accession>
<name>A0A3S5A9Q9_9PLAT</name>
<dbReference type="EMBL" id="CAAALY010121134">
    <property type="protein sequence ID" value="VEL31324.1"/>
    <property type="molecule type" value="Genomic_DNA"/>
</dbReference>
<keyword evidence="2" id="KW-1185">Reference proteome</keyword>
<protein>
    <submittedName>
        <fullName evidence="1">Uncharacterized protein</fullName>
    </submittedName>
</protein>
<evidence type="ECO:0000313" key="2">
    <source>
        <dbReference type="Proteomes" id="UP000784294"/>
    </source>
</evidence>